<feature type="compositionally biased region" description="Polar residues" evidence="2">
    <location>
        <begin position="1374"/>
        <end position="1396"/>
    </location>
</feature>
<evidence type="ECO:0000256" key="1">
    <source>
        <dbReference type="SAM" id="Coils"/>
    </source>
</evidence>
<comment type="caution">
    <text evidence="3">The sequence shown here is derived from an EMBL/GenBank/DDBJ whole genome shotgun (WGS) entry which is preliminary data.</text>
</comment>
<feature type="compositionally biased region" description="Low complexity" evidence="2">
    <location>
        <begin position="451"/>
        <end position="466"/>
    </location>
</feature>
<accession>A0ABD3QCI7</accession>
<feature type="compositionally biased region" description="Polar residues" evidence="2">
    <location>
        <begin position="1206"/>
        <end position="1227"/>
    </location>
</feature>
<reference evidence="3 4" key="1">
    <citation type="submission" date="2024-10" db="EMBL/GenBank/DDBJ databases">
        <title>Updated reference genomes for cyclostephanoid diatoms.</title>
        <authorList>
            <person name="Roberts W.R."/>
            <person name="Alverson A.J."/>
        </authorList>
    </citation>
    <scope>NUCLEOTIDE SEQUENCE [LARGE SCALE GENOMIC DNA]</scope>
    <source>
        <strain evidence="3 4">AJA010-31</strain>
    </source>
</reference>
<feature type="compositionally biased region" description="Pro residues" evidence="2">
    <location>
        <begin position="1623"/>
        <end position="1653"/>
    </location>
</feature>
<feature type="compositionally biased region" description="Low complexity" evidence="2">
    <location>
        <begin position="1556"/>
        <end position="1569"/>
    </location>
</feature>
<feature type="region of interest" description="Disordered" evidence="2">
    <location>
        <begin position="1777"/>
        <end position="1802"/>
    </location>
</feature>
<organism evidence="3 4">
    <name type="scientific">Cyclotella atomus</name>
    <dbReference type="NCBI Taxonomy" id="382360"/>
    <lineage>
        <taxon>Eukaryota</taxon>
        <taxon>Sar</taxon>
        <taxon>Stramenopiles</taxon>
        <taxon>Ochrophyta</taxon>
        <taxon>Bacillariophyta</taxon>
        <taxon>Coscinodiscophyceae</taxon>
        <taxon>Thalassiosirophycidae</taxon>
        <taxon>Stephanodiscales</taxon>
        <taxon>Stephanodiscaceae</taxon>
        <taxon>Cyclotella</taxon>
    </lineage>
</organism>
<dbReference type="EMBL" id="JALLPJ020000248">
    <property type="protein sequence ID" value="KAL3797621.1"/>
    <property type="molecule type" value="Genomic_DNA"/>
</dbReference>
<feature type="region of interest" description="Disordered" evidence="2">
    <location>
        <begin position="1529"/>
        <end position="1728"/>
    </location>
</feature>
<evidence type="ECO:0000256" key="2">
    <source>
        <dbReference type="SAM" id="MobiDB-lite"/>
    </source>
</evidence>
<evidence type="ECO:0000313" key="3">
    <source>
        <dbReference type="EMBL" id="KAL3797621.1"/>
    </source>
</evidence>
<feature type="region of interest" description="Disordered" evidence="2">
    <location>
        <begin position="1007"/>
        <end position="1038"/>
    </location>
</feature>
<feature type="region of interest" description="Disordered" evidence="2">
    <location>
        <begin position="416"/>
        <end position="466"/>
    </location>
</feature>
<feature type="compositionally biased region" description="Low complexity" evidence="2">
    <location>
        <begin position="1354"/>
        <end position="1371"/>
    </location>
</feature>
<protein>
    <submittedName>
        <fullName evidence="3">Uncharacterized protein</fullName>
    </submittedName>
</protein>
<dbReference type="Proteomes" id="UP001530400">
    <property type="component" value="Unassembled WGS sequence"/>
</dbReference>
<feature type="compositionally biased region" description="Polar residues" evidence="2">
    <location>
        <begin position="1302"/>
        <end position="1315"/>
    </location>
</feature>
<keyword evidence="1" id="KW-0175">Coiled coil</keyword>
<feature type="region of interest" description="Disordered" evidence="2">
    <location>
        <begin position="1182"/>
        <end position="1228"/>
    </location>
</feature>
<feature type="compositionally biased region" description="Basic and acidic residues" evidence="2">
    <location>
        <begin position="425"/>
        <end position="438"/>
    </location>
</feature>
<feature type="compositionally biased region" description="Low complexity" evidence="2">
    <location>
        <begin position="140"/>
        <end position="152"/>
    </location>
</feature>
<sequence>MTNTSSSNKNQASSAQLDALNLDDLFNDDPNDSFFEEMDMDLGDISGVFNEGGGDVMTQEFGRGASNAASGIQSSVHQPAVKKRGSKVALTHAQIMANLGIKKDEKTTAASAAPAVEKDEGNIIHRIRTRREARSSEVDAGASKSGTSAAATKRNEVAVQATSEQLGGNVRAAMDSVANYGIRPSTNFYPFMRLPHEVEVKKGQKLFPCLEKVNHALLSGIEKEKYENDSSATSEGRKHNTPLHRILCASYPGSHHELDLEKTIVAAAQAAKACADPSHPMFTSLKEELSKLLISAMKQSAFLRVDRNGIRELLPSVNTKNESQPLTAKSSGTSKLIVSVKVKLRVQGWRDKSGRRLVCRMKPPKEWKVASKRAKNLAIKRQEEEAAAIKVVNPAILKAAAAELLQSRKLAQDKQVVTSKIKIASPEKKKTDSADATKKTPSRKRKSATIASASGTESSRTESSTTAELVSTTPFFDIFHIPNYTPQRAILSPAPILSTKVIQDEHSLSHAQQLRLIQVLHTKILHPSLLPTERRTLLANEISSTIQRLESARANKQIAKAQAIQRKIKALEDIYKKDLETVPEVANTVGFWHWLEEAAYFRDIKKEDVFDALDVLPSALPPTAVVEDGKFWGSLPPVKVNVQTVNDDQGTNAVEQSPLFDSLQSLLVEVEGSDDEYDEEELLADLPSFTTEQLLHGPNHDGSSEDEDCLLDVSKLTLDQRTYLQLRAVGLVDTSALPSGPPRLIEAETPPQKRPFCGANNMDEVIQKMKSDLSELETTNYSVAAGLKHSALLHVAQSSKRIKQTQHESIINKRASFILLNSHARKRLTVLRGSLRDILNDGPTTASEIVNSHIDTVEQRQKLTNQLKNFSTQEIKRELEQTYKISTAALRGKDQLISALVMARLTGSLSTPPMDGGVDPNFRDEYKEPSRGESYANGSSWLNNANYQKDMELMSVGEIKRELQLYGVSVDMYADKMQLLSVLVNERRIRNIPTPSKRPKIEVNVVPTAAPSRLKRNPPPGMSDEEGNESIRSPSRMAELTKVTILTKNQKEAKKSQSQQSNDNFYGSMIYPFSDFSDRQQEEPYYATQGSQFAIESPYYADNVVAPPADTTRQDGSYDGAKLRELQIAFEFDRIQAALLSPDQIQQELAAKFNIDTKYFMGVNEMVYALAVARVDAAIERENRRRSGKDDGCEVSTEAGGAPISKNRNANFDGVTSSNFSNGQTTRPECIDGVNSGLASREELISMEFQRLQPLDEYELSWELEAQYGIPAKHFLGKKELAYALAVERVDSAQREADAANQPDSQSEFPPSDSDQFAWMSDEDMMRMMEEEMMKEAEPQNDSNANADNKFSKRQNGQQQQSKSSQQTSLKDMIQNNSKKAPRSQQAANGSFQYQGETLREREIRENKAKQTQMGTVVGSERWDASSVSNKKQSAPQRNEQTSSPNKAQSPPLSDILKGSTRSRTSARQKSRVRATSPPPRQTTQQRPPRSASKASSPFDVSFGVGAWKTSGGIGNNAYQNSYGMPPRSPFEVPDFPDPAMFANYQPEPPPPPFGAYSYSDQAYSDSMSFEPGKFTPPRKHAVDPSMPPPSRRKNDSRGFNIRDTAGPRPFIGVQTVMDQYMPPSPPLTVDPPPPDESNPPPKRPFEPAPFSRPQPHTVYNDRPPREPRGSRWKTAPPPPPKNRWNPGSRSKPTGPSPYNRVKDLFANNKSSKSKEVVKDKQTKFKHEDQVKFKYDKIEVMNDEWSPFEGGGPGRRQNIKKVVDAEVDAGNEDQYQGFANAWKGGPKSEQLGRDKISSPNRPPVAMMKAYELLSNPEVQAVAAKARSHPKVKEAVLACMGDPTKFGAYLDDNDIGPILRELKSSIEEQ</sequence>
<feature type="compositionally biased region" description="Polar residues" evidence="2">
    <location>
        <begin position="1426"/>
        <end position="1452"/>
    </location>
</feature>
<feature type="coiled-coil region" evidence="1">
    <location>
        <begin position="546"/>
        <end position="574"/>
    </location>
</feature>
<feature type="region of interest" description="Disordered" evidence="2">
    <location>
        <begin position="1294"/>
        <end position="1317"/>
    </location>
</feature>
<feature type="compositionally biased region" description="Basic and acidic residues" evidence="2">
    <location>
        <begin position="1182"/>
        <end position="1192"/>
    </location>
</feature>
<feature type="compositionally biased region" description="Low complexity" evidence="2">
    <location>
        <begin position="1482"/>
        <end position="1498"/>
    </location>
</feature>
<feature type="region of interest" description="Disordered" evidence="2">
    <location>
        <begin position="1"/>
        <end position="23"/>
    </location>
</feature>
<feature type="region of interest" description="Disordered" evidence="2">
    <location>
        <begin position="129"/>
        <end position="162"/>
    </location>
</feature>
<feature type="compositionally biased region" description="Polar residues" evidence="2">
    <location>
        <begin position="1340"/>
        <end position="1349"/>
    </location>
</feature>
<keyword evidence="4" id="KW-1185">Reference proteome</keyword>
<proteinExistence type="predicted"/>
<feature type="region of interest" description="Disordered" evidence="2">
    <location>
        <begin position="1334"/>
        <end position="1517"/>
    </location>
</feature>
<feature type="compositionally biased region" description="Basic and acidic residues" evidence="2">
    <location>
        <begin position="1398"/>
        <end position="1409"/>
    </location>
</feature>
<evidence type="ECO:0000313" key="4">
    <source>
        <dbReference type="Proteomes" id="UP001530400"/>
    </source>
</evidence>
<gene>
    <name evidence="3" type="ORF">ACHAWO_013398</name>
</gene>
<name>A0ABD3QCI7_9STRA</name>
<feature type="compositionally biased region" description="Basic and acidic residues" evidence="2">
    <location>
        <begin position="1713"/>
        <end position="1728"/>
    </location>
</feature>